<gene>
    <name evidence="2" type="ORF">CMUC_0623</name>
    <name evidence="3" type="ORF">CMUC_0888</name>
</gene>
<dbReference type="NCBIfam" id="TIGR01671">
    <property type="entry name" value="phage_TIGR01671"/>
    <property type="match status" value="1"/>
</dbReference>
<dbReference type="InterPro" id="IPR010024">
    <property type="entry name" value="CHP16711"/>
</dbReference>
<evidence type="ECO:0000313" key="3">
    <source>
        <dbReference type="EMBL" id="QCD44677.1"/>
    </source>
</evidence>
<dbReference type="Gene3D" id="2.30.30.290">
    <property type="entry name" value="YopX-like domains"/>
    <property type="match status" value="1"/>
</dbReference>
<keyword evidence="4" id="KW-1185">Reference proteome</keyword>
<dbReference type="RefSeq" id="WP_171993553.1">
    <property type="nucleotide sequence ID" value="NZ_CP012542.1"/>
</dbReference>
<reference evidence="3 4" key="1">
    <citation type="submission" date="2016-07" db="EMBL/GenBank/DDBJ databases">
        <title>Comparative genomics of the Campylobacter concisus group.</title>
        <authorList>
            <person name="Miller W.G."/>
            <person name="Yee E."/>
            <person name="Chapman M.H."/>
            <person name="Huynh S."/>
            <person name="Bono J.L."/>
            <person name="On S.L.W."/>
            <person name="StLeger J."/>
            <person name="Foster G."/>
            <person name="Parker C.T."/>
        </authorList>
    </citation>
    <scope>NUCLEOTIDE SEQUENCE [LARGE SCALE GENOMIC DNA]</scope>
    <source>
        <strain evidence="3 4">CCUG 21559</strain>
    </source>
</reference>
<dbReference type="SUPFAM" id="SSF159006">
    <property type="entry name" value="YopX-like"/>
    <property type="match status" value="1"/>
</dbReference>
<feature type="domain" description="YopX protein" evidence="1">
    <location>
        <begin position="5"/>
        <end position="125"/>
    </location>
</feature>
<protein>
    <submittedName>
        <fullName evidence="3">YopX family protein</fullName>
    </submittedName>
</protein>
<dbReference type="AlphaFoldDB" id="A0A6G5QGH8"/>
<proteinExistence type="predicted"/>
<evidence type="ECO:0000313" key="4">
    <source>
        <dbReference type="Proteomes" id="UP000503264"/>
    </source>
</evidence>
<accession>A0A6G5QGH8</accession>
<dbReference type="EMBL" id="CP012542">
    <property type="protein sequence ID" value="QCD44677.1"/>
    <property type="molecule type" value="Genomic_DNA"/>
</dbReference>
<evidence type="ECO:0000259" key="1">
    <source>
        <dbReference type="Pfam" id="PF09643"/>
    </source>
</evidence>
<dbReference type="InterPro" id="IPR019096">
    <property type="entry name" value="YopX_protein"/>
</dbReference>
<organism evidence="3 4">
    <name type="scientific">Campylobacter mucosalis CCUG 21559</name>
    <dbReference type="NCBI Taxonomy" id="1032067"/>
    <lineage>
        <taxon>Bacteria</taxon>
        <taxon>Pseudomonadati</taxon>
        <taxon>Campylobacterota</taxon>
        <taxon>Epsilonproteobacteria</taxon>
        <taxon>Campylobacterales</taxon>
        <taxon>Campylobacteraceae</taxon>
        <taxon>Campylobacter</taxon>
    </lineage>
</organism>
<dbReference type="InterPro" id="IPR023385">
    <property type="entry name" value="YopX-like_C"/>
</dbReference>
<dbReference type="Pfam" id="PF09643">
    <property type="entry name" value="YopX"/>
    <property type="match status" value="1"/>
</dbReference>
<name>A0A6G5QGH8_9BACT</name>
<dbReference type="EMBL" id="CP012542">
    <property type="protein sequence ID" value="QCD44422.1"/>
    <property type="molecule type" value="Genomic_DNA"/>
</dbReference>
<sequence length="125" mass="14674">MRKIKFRAWDKTDNQMLNVDYMRLDNGNVLYVTGKTFFENDGWFLDNGIELMQYTGLKDKNGTEIYEGDIISPFVDGDELDIDVIVFYDDECFAWRVDTGAEILFLYEFLDLHKDVVVIGNIYEN</sequence>
<dbReference type="Proteomes" id="UP000503264">
    <property type="component" value="Chromosome"/>
</dbReference>
<evidence type="ECO:0000313" key="2">
    <source>
        <dbReference type="EMBL" id="QCD44422.1"/>
    </source>
</evidence>